<reference evidence="3 4" key="1">
    <citation type="submission" date="2019-06" db="EMBL/GenBank/DDBJ databases">
        <title>Sequencing the genomes of 1000 actinobacteria strains.</title>
        <authorList>
            <person name="Klenk H.-P."/>
        </authorList>
    </citation>
    <scope>NUCLEOTIDE SEQUENCE [LARGE SCALE GENOMIC DNA]</scope>
    <source>
        <strain evidence="3 4">DSM 102200</strain>
    </source>
</reference>
<feature type="signal peptide" evidence="2">
    <location>
        <begin position="1"/>
        <end position="34"/>
    </location>
</feature>
<evidence type="ECO:0000313" key="3">
    <source>
        <dbReference type="EMBL" id="TQM00476.1"/>
    </source>
</evidence>
<gene>
    <name evidence="3" type="ORF">FB559_6189</name>
</gene>
<keyword evidence="1" id="KW-0812">Transmembrane</keyword>
<feature type="chain" id="PRO_5021972296" evidence="2">
    <location>
        <begin position="35"/>
        <end position="176"/>
    </location>
</feature>
<name>A0A543CTN9_9ACTN</name>
<evidence type="ECO:0000313" key="4">
    <source>
        <dbReference type="Proteomes" id="UP000316096"/>
    </source>
</evidence>
<keyword evidence="1" id="KW-0472">Membrane</keyword>
<evidence type="ECO:0000256" key="2">
    <source>
        <dbReference type="SAM" id="SignalP"/>
    </source>
</evidence>
<dbReference type="RefSeq" id="WP_141960043.1">
    <property type="nucleotide sequence ID" value="NZ_VFOZ01000001.1"/>
</dbReference>
<dbReference type="Proteomes" id="UP000316096">
    <property type="component" value="Unassembled WGS sequence"/>
</dbReference>
<feature type="transmembrane region" description="Helical" evidence="1">
    <location>
        <begin position="134"/>
        <end position="155"/>
    </location>
</feature>
<keyword evidence="2" id="KW-0732">Signal</keyword>
<keyword evidence="4" id="KW-1185">Reference proteome</keyword>
<sequence length="176" mass="18602">MPETAFAAAGRVLFLLIAVVAMMTASLRPGTALAAQAPQNRCDVPGKVYTQTIIVDRKNGPIGTTTLFLVCRPSHVVAIVDSDGGTYKDLADFQAHNHLFGAGDTITLPRDFPAVDPGKRDLVTVSGHTGSSSVWWWMIGGVVLILAAGGGLLVLRARRRRSPAADPETDADAQEP</sequence>
<proteinExistence type="predicted"/>
<dbReference type="AlphaFoldDB" id="A0A543CTN9"/>
<protein>
    <submittedName>
        <fullName evidence="3">LPXTG-motif cell wall-anchored protein</fullName>
    </submittedName>
</protein>
<comment type="caution">
    <text evidence="3">The sequence shown here is derived from an EMBL/GenBank/DDBJ whole genome shotgun (WGS) entry which is preliminary data.</text>
</comment>
<evidence type="ECO:0000256" key="1">
    <source>
        <dbReference type="SAM" id="Phobius"/>
    </source>
</evidence>
<keyword evidence="1" id="KW-1133">Transmembrane helix</keyword>
<dbReference type="OrthoDB" id="3472201at2"/>
<dbReference type="EMBL" id="VFOZ01000001">
    <property type="protein sequence ID" value="TQM00476.1"/>
    <property type="molecule type" value="Genomic_DNA"/>
</dbReference>
<organism evidence="3 4">
    <name type="scientific">Actinoallomurus bryophytorum</name>
    <dbReference type="NCBI Taxonomy" id="1490222"/>
    <lineage>
        <taxon>Bacteria</taxon>
        <taxon>Bacillati</taxon>
        <taxon>Actinomycetota</taxon>
        <taxon>Actinomycetes</taxon>
        <taxon>Streptosporangiales</taxon>
        <taxon>Thermomonosporaceae</taxon>
        <taxon>Actinoallomurus</taxon>
    </lineage>
</organism>
<dbReference type="NCBIfam" id="TIGR01167">
    <property type="entry name" value="LPXTG_anchor"/>
    <property type="match status" value="1"/>
</dbReference>
<accession>A0A543CTN9</accession>